<feature type="region of interest" description="Disordered" evidence="6">
    <location>
        <begin position="1"/>
        <end position="113"/>
    </location>
</feature>
<dbReference type="OrthoDB" id="413008at2759"/>
<protein>
    <submittedName>
        <fullName evidence="10">DUF1212-domain-containing protein</fullName>
    </submittedName>
</protein>
<evidence type="ECO:0000256" key="5">
    <source>
        <dbReference type="ARBA" id="ARBA00034125"/>
    </source>
</evidence>
<name>A0A3N4LIK9_9PEZI</name>
<dbReference type="EMBL" id="ML121550">
    <property type="protein sequence ID" value="RPB22730.1"/>
    <property type="molecule type" value="Genomic_DNA"/>
</dbReference>
<proteinExistence type="inferred from homology"/>
<feature type="transmembrane region" description="Helical" evidence="7">
    <location>
        <begin position="434"/>
        <end position="456"/>
    </location>
</feature>
<dbReference type="Pfam" id="PF06738">
    <property type="entry name" value="ThrE"/>
    <property type="match status" value="1"/>
</dbReference>
<feature type="transmembrane region" description="Helical" evidence="7">
    <location>
        <begin position="376"/>
        <end position="394"/>
    </location>
</feature>
<feature type="transmembrane region" description="Helical" evidence="7">
    <location>
        <begin position="468"/>
        <end position="489"/>
    </location>
</feature>
<feature type="transmembrane region" description="Helical" evidence="7">
    <location>
        <begin position="557"/>
        <end position="576"/>
    </location>
</feature>
<dbReference type="Pfam" id="PF12821">
    <property type="entry name" value="ThrE_2"/>
    <property type="match status" value="1"/>
</dbReference>
<evidence type="ECO:0000259" key="8">
    <source>
        <dbReference type="Pfam" id="PF06738"/>
    </source>
</evidence>
<dbReference type="InterPro" id="IPR051361">
    <property type="entry name" value="ThrE/Ser_Exporter"/>
</dbReference>
<dbReference type="InterPro" id="IPR010619">
    <property type="entry name" value="ThrE-like_N"/>
</dbReference>
<dbReference type="InParanoid" id="A0A3N4LIK9"/>
<evidence type="ECO:0000256" key="2">
    <source>
        <dbReference type="ARBA" id="ARBA00022692"/>
    </source>
</evidence>
<evidence type="ECO:0000256" key="6">
    <source>
        <dbReference type="SAM" id="MobiDB-lite"/>
    </source>
</evidence>
<feature type="region of interest" description="Disordered" evidence="6">
    <location>
        <begin position="185"/>
        <end position="216"/>
    </location>
</feature>
<dbReference type="AlphaFoldDB" id="A0A3N4LIK9"/>
<keyword evidence="11" id="KW-1185">Reference proteome</keyword>
<evidence type="ECO:0000259" key="9">
    <source>
        <dbReference type="Pfam" id="PF12821"/>
    </source>
</evidence>
<evidence type="ECO:0000313" key="11">
    <source>
        <dbReference type="Proteomes" id="UP000267821"/>
    </source>
</evidence>
<dbReference type="GO" id="GO:0016020">
    <property type="term" value="C:membrane"/>
    <property type="evidence" value="ECO:0007669"/>
    <property type="project" value="UniProtKB-SubCell"/>
</dbReference>
<reference evidence="10 11" key="1">
    <citation type="journal article" date="2018" name="Nat. Ecol. Evol.">
        <title>Pezizomycetes genomes reveal the molecular basis of ectomycorrhizal truffle lifestyle.</title>
        <authorList>
            <person name="Murat C."/>
            <person name="Payen T."/>
            <person name="Noel B."/>
            <person name="Kuo A."/>
            <person name="Morin E."/>
            <person name="Chen J."/>
            <person name="Kohler A."/>
            <person name="Krizsan K."/>
            <person name="Balestrini R."/>
            <person name="Da Silva C."/>
            <person name="Montanini B."/>
            <person name="Hainaut M."/>
            <person name="Levati E."/>
            <person name="Barry K.W."/>
            <person name="Belfiori B."/>
            <person name="Cichocki N."/>
            <person name="Clum A."/>
            <person name="Dockter R.B."/>
            <person name="Fauchery L."/>
            <person name="Guy J."/>
            <person name="Iotti M."/>
            <person name="Le Tacon F."/>
            <person name="Lindquist E.A."/>
            <person name="Lipzen A."/>
            <person name="Malagnac F."/>
            <person name="Mello A."/>
            <person name="Molinier V."/>
            <person name="Miyauchi S."/>
            <person name="Poulain J."/>
            <person name="Riccioni C."/>
            <person name="Rubini A."/>
            <person name="Sitrit Y."/>
            <person name="Splivallo R."/>
            <person name="Traeger S."/>
            <person name="Wang M."/>
            <person name="Zifcakova L."/>
            <person name="Wipf D."/>
            <person name="Zambonelli A."/>
            <person name="Paolocci F."/>
            <person name="Nowrousian M."/>
            <person name="Ottonello S."/>
            <person name="Baldrian P."/>
            <person name="Spatafora J.W."/>
            <person name="Henrissat B."/>
            <person name="Nagy L.G."/>
            <person name="Aury J.M."/>
            <person name="Wincker P."/>
            <person name="Grigoriev I.V."/>
            <person name="Bonfante P."/>
            <person name="Martin F.M."/>
        </authorList>
    </citation>
    <scope>NUCLEOTIDE SEQUENCE [LARGE SCALE GENOMIC DNA]</scope>
    <source>
        <strain evidence="10 11">ATCC MYA-4762</strain>
    </source>
</reference>
<evidence type="ECO:0000256" key="3">
    <source>
        <dbReference type="ARBA" id="ARBA00022989"/>
    </source>
</evidence>
<evidence type="ECO:0000256" key="1">
    <source>
        <dbReference type="ARBA" id="ARBA00004141"/>
    </source>
</evidence>
<evidence type="ECO:0000313" key="10">
    <source>
        <dbReference type="EMBL" id="RPB22730.1"/>
    </source>
</evidence>
<feature type="compositionally biased region" description="Basic residues" evidence="6">
    <location>
        <begin position="76"/>
        <end position="94"/>
    </location>
</feature>
<evidence type="ECO:0000256" key="4">
    <source>
        <dbReference type="ARBA" id="ARBA00023136"/>
    </source>
</evidence>
<feature type="region of interest" description="Disordered" evidence="6">
    <location>
        <begin position="130"/>
        <end position="157"/>
    </location>
</feature>
<dbReference type="STRING" id="1051890.A0A3N4LIK9"/>
<dbReference type="GO" id="GO:0022857">
    <property type="term" value="F:transmembrane transporter activity"/>
    <property type="evidence" value="ECO:0007669"/>
    <property type="project" value="InterPro"/>
</dbReference>
<organism evidence="10 11">
    <name type="scientific">Terfezia boudieri ATCC MYA-4762</name>
    <dbReference type="NCBI Taxonomy" id="1051890"/>
    <lineage>
        <taxon>Eukaryota</taxon>
        <taxon>Fungi</taxon>
        <taxon>Dikarya</taxon>
        <taxon>Ascomycota</taxon>
        <taxon>Pezizomycotina</taxon>
        <taxon>Pezizomycetes</taxon>
        <taxon>Pezizales</taxon>
        <taxon>Pezizaceae</taxon>
        <taxon>Terfezia</taxon>
    </lineage>
</organism>
<dbReference type="PANTHER" id="PTHR31082:SF4">
    <property type="entry name" value="PHEROMONE-REGULATED MEMBRANE PROTEIN 10"/>
    <property type="match status" value="1"/>
</dbReference>
<feature type="transmembrane region" description="Helical" evidence="7">
    <location>
        <begin position="533"/>
        <end position="551"/>
    </location>
</feature>
<feature type="domain" description="Threonine/serine exporter-like N-terminal" evidence="8">
    <location>
        <begin position="246"/>
        <end position="488"/>
    </location>
</feature>
<keyword evidence="3 7" id="KW-1133">Transmembrane helix</keyword>
<accession>A0A3N4LIK9</accession>
<dbReference type="InterPro" id="IPR024528">
    <property type="entry name" value="ThrE_2"/>
</dbReference>
<dbReference type="PANTHER" id="PTHR31082">
    <property type="entry name" value="PHEROMONE-REGULATED MEMBRANE PROTEIN 10"/>
    <property type="match status" value="1"/>
</dbReference>
<sequence length="670" mass="72217">MLGSYSAPVSAQTSPVSTPRVSFEAGLRDEATHQPSRVFDTASRDLDKGIPIEGPIPDAGKEDRTRPTATTEAHKLVRAHTQRSHAFRWERKKPAKDLESGSSTPVEGETGPTHEQIRAGVLSSLLKLYNHQGPVPNGRSSSAPGSPTVSGRSTPKWYNKSANNSVTSLLGLGLMGSSQTLMAAGTPSSLRAGSPTGIFRTPKHKKRNSGGLSGMLNKMKYPPKSNIADEIRITIHIAKLLQRQKYVLKLCRALMLYGAPTHRLEEYVKMTCAVLEIDAQCLYIPGCMVISFDDPSTHTSDMRIVRVNQGCDLSKLHDTHLVYKTVVHDLIGVEEGTSQLDDIMKRPPKHPAWALVFVYGLASALVGPFAFQARPIDMPICFLLGCILGVLQLIVAPKSDLYTNVLEISATIIMSFFARMFGSIRNGELFCFSALAQSSIALILPGYIILCGSLELQSKNLVAGSVRMFYAIIYSLFLGFGITVGAALYGALDPNATSATTCKNPMPRPWSFLFVPLFALCLLVANQAKWRQAPVMVAIATAGFTVNYFSVERFANNPQVVSGLGALAIGILGNLYSRVGHGLAFAAMLPAVFVLVPSGLAAQGSIVAGIKNADALAKNYTWHSQDAINSTVLNLGFSMIQISIGLTVGLFATVLLLYPIGKKRSGLFTF</sequence>
<keyword evidence="4 7" id="KW-0472">Membrane</keyword>
<feature type="transmembrane region" description="Helical" evidence="7">
    <location>
        <begin position="352"/>
        <end position="370"/>
    </location>
</feature>
<feature type="domain" description="Threonine/Serine exporter ThrE" evidence="9">
    <location>
        <begin position="512"/>
        <end position="653"/>
    </location>
</feature>
<dbReference type="FunCoup" id="A0A3N4LIK9">
    <property type="interactions" value="17"/>
</dbReference>
<gene>
    <name evidence="10" type="ORF">L211DRAFT_788319</name>
</gene>
<feature type="transmembrane region" description="Helical" evidence="7">
    <location>
        <begin position="509"/>
        <end position="526"/>
    </location>
</feature>
<feature type="compositionally biased region" description="Polar residues" evidence="6">
    <location>
        <begin position="138"/>
        <end position="153"/>
    </location>
</feature>
<feature type="transmembrane region" description="Helical" evidence="7">
    <location>
        <begin position="639"/>
        <end position="658"/>
    </location>
</feature>
<dbReference type="Proteomes" id="UP000267821">
    <property type="component" value="Unassembled WGS sequence"/>
</dbReference>
<comment type="similarity">
    <text evidence="5">Belongs to the ThrE exporter (TC 2.A.79) family.</text>
</comment>
<evidence type="ECO:0000256" key="7">
    <source>
        <dbReference type="SAM" id="Phobius"/>
    </source>
</evidence>
<keyword evidence="2 7" id="KW-0812">Transmembrane</keyword>
<feature type="transmembrane region" description="Helical" evidence="7">
    <location>
        <begin position="583"/>
        <end position="602"/>
    </location>
</feature>
<feature type="compositionally biased region" description="Polar residues" evidence="6">
    <location>
        <begin position="7"/>
        <end position="20"/>
    </location>
</feature>
<comment type="subcellular location">
    <subcellularLocation>
        <location evidence="1">Membrane</location>
        <topology evidence="1">Multi-pass membrane protein</topology>
    </subcellularLocation>
</comment>